<proteinExistence type="predicted"/>
<dbReference type="AlphaFoldDB" id="A0A1S8KAS7"/>
<comment type="caution">
    <text evidence="1">The sequence shown here is derived from an EMBL/GenBank/DDBJ whole genome shotgun (WGS) entry which is preliminary data.</text>
</comment>
<evidence type="ECO:0000313" key="1">
    <source>
        <dbReference type="EMBL" id="OOL76691.1"/>
    </source>
</evidence>
<dbReference type="EMBL" id="MVGJ01000564">
    <property type="protein sequence ID" value="OOL76691.1"/>
    <property type="molecule type" value="Genomic_DNA"/>
</dbReference>
<dbReference type="Proteomes" id="UP000191171">
    <property type="component" value="Unassembled WGS sequence"/>
</dbReference>
<feature type="non-terminal residue" evidence="1">
    <location>
        <position position="27"/>
    </location>
</feature>
<organism evidence="1 2">
    <name type="scientific">Enterococcus faecium</name>
    <name type="common">Streptococcus faecium</name>
    <dbReference type="NCBI Taxonomy" id="1352"/>
    <lineage>
        <taxon>Bacteria</taxon>
        <taxon>Bacillati</taxon>
        <taxon>Bacillota</taxon>
        <taxon>Bacilli</taxon>
        <taxon>Lactobacillales</taxon>
        <taxon>Enterococcaceae</taxon>
        <taxon>Enterococcus</taxon>
    </lineage>
</organism>
<accession>A0A1S8KAS7</accession>
<protein>
    <submittedName>
        <fullName evidence="1">Alpha-galactosidase</fullName>
    </submittedName>
</protein>
<gene>
    <name evidence="1" type="ORF">B1P95_17945</name>
</gene>
<sequence length="27" mass="3363">MDITHRKTDKNFILFDEKSRVFHLRNT</sequence>
<name>A0A1S8KAS7_ENTFC</name>
<evidence type="ECO:0000313" key="2">
    <source>
        <dbReference type="Proteomes" id="UP000191171"/>
    </source>
</evidence>
<reference evidence="1 2" key="1">
    <citation type="submission" date="2017-02" db="EMBL/GenBank/DDBJ databases">
        <title>Clonality and virulence of isolates of VRE in Hematopoietic Stem Cell Transplanted (HSCT) patients.</title>
        <authorList>
            <person name="Marchi A.P."/>
            <person name="Martins R.C."/>
            <person name="Marie S.K."/>
            <person name="Levin A.S."/>
            <person name="Costa S.F."/>
        </authorList>
    </citation>
    <scope>NUCLEOTIDE SEQUENCE [LARGE SCALE GENOMIC DNA]</scope>
    <source>
        <strain evidence="1 2">LIM1759</strain>
    </source>
</reference>